<dbReference type="OrthoDB" id="199913at2759"/>
<comment type="similarity">
    <text evidence="2 4">Belongs to the AB hydrolase superfamily. Lipase family.</text>
</comment>
<accession>E4XRR1</accession>
<comment type="subcellular location">
    <subcellularLocation>
        <location evidence="1">Secreted</location>
    </subcellularLocation>
</comment>
<keyword evidence="5" id="KW-0812">Transmembrane</keyword>
<organism evidence="8">
    <name type="scientific">Oikopleura dioica</name>
    <name type="common">Tunicate</name>
    <dbReference type="NCBI Taxonomy" id="34765"/>
    <lineage>
        <taxon>Eukaryota</taxon>
        <taxon>Metazoa</taxon>
        <taxon>Chordata</taxon>
        <taxon>Tunicata</taxon>
        <taxon>Appendicularia</taxon>
        <taxon>Copelata</taxon>
        <taxon>Oikopleuridae</taxon>
        <taxon>Oikopleura</taxon>
    </lineage>
</organism>
<protein>
    <recommendedName>
        <fullName evidence="7">Lipase domain-containing protein</fullName>
    </recommendedName>
</protein>
<feature type="transmembrane region" description="Helical" evidence="5">
    <location>
        <begin position="439"/>
        <end position="457"/>
    </location>
</feature>
<evidence type="ECO:0000256" key="4">
    <source>
        <dbReference type="RuleBase" id="RU004262"/>
    </source>
</evidence>
<feature type="signal peptide" evidence="6">
    <location>
        <begin position="1"/>
        <end position="19"/>
    </location>
</feature>
<dbReference type="SUPFAM" id="SSF53474">
    <property type="entry name" value="alpha/beta-Hydrolases"/>
    <property type="match status" value="1"/>
</dbReference>
<evidence type="ECO:0000259" key="7">
    <source>
        <dbReference type="Pfam" id="PF00151"/>
    </source>
</evidence>
<evidence type="ECO:0000313" key="9">
    <source>
        <dbReference type="Proteomes" id="UP000001307"/>
    </source>
</evidence>
<keyword evidence="5" id="KW-1133">Transmembrane helix</keyword>
<dbReference type="AlphaFoldDB" id="E4XRR1"/>
<dbReference type="GO" id="GO:0016042">
    <property type="term" value="P:lipid catabolic process"/>
    <property type="evidence" value="ECO:0007669"/>
    <property type="project" value="TreeGrafter"/>
</dbReference>
<keyword evidence="5" id="KW-0472">Membrane</keyword>
<evidence type="ECO:0000256" key="2">
    <source>
        <dbReference type="ARBA" id="ARBA00010701"/>
    </source>
</evidence>
<proteinExistence type="inferred from homology"/>
<dbReference type="Gene3D" id="3.40.50.1820">
    <property type="entry name" value="alpha/beta hydrolase"/>
    <property type="match status" value="2"/>
</dbReference>
<keyword evidence="9" id="KW-1185">Reference proteome</keyword>
<feature type="chain" id="PRO_5003192889" description="Lipase domain-containing protein" evidence="6">
    <location>
        <begin position="20"/>
        <end position="495"/>
    </location>
</feature>
<feature type="domain" description="Lipase" evidence="7">
    <location>
        <begin position="54"/>
        <end position="229"/>
    </location>
</feature>
<sequence length="495" mass="56111">MRFWLEFLLLPALCLSCLTSKNVLKAAENVFCNWNGTVDFSAYGIGSFDSTYWKCEPDSPKIIQPKFYYFTKDTQNRTQKYEVISDYWTNGTEKFIRNTKFPEKLVVFTHGFVDSMNNGMTTQWTEPARASLFNLSRPPSVLEFDWSNGAEDFWNYGRAATNTQVAGRLLGKFLFEVKTENPSLKIHLVGHSLGAHVCGQAGFWLRKISNGSFEVDRIDGLDPAGPYFISDRGFKLYSKPEPSLATDLSTPNDSSSSSSWSESFENFDIKAWFKDFQDQFYKDKPVQAEIFKDQAAPVASRLDPTDAKFVSVIHTNAFGFGIFENIGHLDFWPDGGRLQSGCKNFDVLDQFSKCSHRLAHDLWRVSISDRLETSYLCPKNTSTAEIGSTKCLRSPKHKNYLGFHAIQPKSKLFYYFNTSSVQGLNPRNEAEVAVRSTSIFIPFLILVSLTISVLHCVKHRRRSLREAADADQLAVSATYAEERISLSPPVHKEET</sequence>
<dbReference type="Proteomes" id="UP000001307">
    <property type="component" value="Unassembled WGS sequence"/>
</dbReference>
<dbReference type="InterPro" id="IPR029058">
    <property type="entry name" value="AB_hydrolase_fold"/>
</dbReference>
<dbReference type="InterPro" id="IPR013818">
    <property type="entry name" value="Lipase"/>
</dbReference>
<dbReference type="PANTHER" id="PTHR11610:SF173">
    <property type="entry name" value="LIPASE DOMAIN-CONTAINING PROTEIN-RELATED"/>
    <property type="match status" value="1"/>
</dbReference>
<feature type="domain" description="Lipase" evidence="7">
    <location>
        <begin position="294"/>
        <end position="409"/>
    </location>
</feature>
<evidence type="ECO:0000313" key="8">
    <source>
        <dbReference type="EMBL" id="CBY19902.1"/>
    </source>
</evidence>
<name>E4XRR1_OIKDI</name>
<dbReference type="GO" id="GO:0005615">
    <property type="term" value="C:extracellular space"/>
    <property type="evidence" value="ECO:0007669"/>
    <property type="project" value="TreeGrafter"/>
</dbReference>
<dbReference type="PANTHER" id="PTHR11610">
    <property type="entry name" value="LIPASE"/>
    <property type="match status" value="1"/>
</dbReference>
<keyword evidence="3" id="KW-0964">Secreted</keyword>
<keyword evidence="6" id="KW-0732">Signal</keyword>
<dbReference type="GO" id="GO:0016298">
    <property type="term" value="F:lipase activity"/>
    <property type="evidence" value="ECO:0007669"/>
    <property type="project" value="InterPro"/>
</dbReference>
<reference evidence="8" key="1">
    <citation type="journal article" date="2010" name="Science">
        <title>Plasticity of animal genome architecture unmasked by rapid evolution of a pelagic tunicate.</title>
        <authorList>
            <person name="Denoeud F."/>
            <person name="Henriet S."/>
            <person name="Mungpakdee S."/>
            <person name="Aury J.M."/>
            <person name="Da Silva C."/>
            <person name="Brinkmann H."/>
            <person name="Mikhaleva J."/>
            <person name="Olsen L.C."/>
            <person name="Jubin C."/>
            <person name="Canestro C."/>
            <person name="Bouquet J.M."/>
            <person name="Danks G."/>
            <person name="Poulain J."/>
            <person name="Campsteijn C."/>
            <person name="Adamski M."/>
            <person name="Cross I."/>
            <person name="Yadetie F."/>
            <person name="Muffato M."/>
            <person name="Louis A."/>
            <person name="Butcher S."/>
            <person name="Tsagkogeorga G."/>
            <person name="Konrad A."/>
            <person name="Singh S."/>
            <person name="Jensen M.F."/>
            <person name="Cong E.H."/>
            <person name="Eikeseth-Otteraa H."/>
            <person name="Noel B."/>
            <person name="Anthouard V."/>
            <person name="Porcel B.M."/>
            <person name="Kachouri-Lafond R."/>
            <person name="Nishino A."/>
            <person name="Ugolini M."/>
            <person name="Chourrout P."/>
            <person name="Nishida H."/>
            <person name="Aasland R."/>
            <person name="Huzurbazar S."/>
            <person name="Westhof E."/>
            <person name="Delsuc F."/>
            <person name="Lehrach H."/>
            <person name="Reinhardt R."/>
            <person name="Weissenbach J."/>
            <person name="Roy S.W."/>
            <person name="Artiguenave F."/>
            <person name="Postlethwait J.H."/>
            <person name="Manak J.R."/>
            <person name="Thompson E.M."/>
            <person name="Jaillon O."/>
            <person name="Du Pasquier L."/>
            <person name="Boudinot P."/>
            <person name="Liberles D.A."/>
            <person name="Volff J.N."/>
            <person name="Philippe H."/>
            <person name="Lenhard B."/>
            <person name="Roest Crollius H."/>
            <person name="Wincker P."/>
            <person name="Chourrout D."/>
        </authorList>
    </citation>
    <scope>NUCLEOTIDE SEQUENCE [LARGE SCALE GENOMIC DNA]</scope>
</reference>
<evidence type="ECO:0000256" key="3">
    <source>
        <dbReference type="ARBA" id="ARBA00022525"/>
    </source>
</evidence>
<gene>
    <name evidence="8" type="ORF">GSOID_T00001850001</name>
</gene>
<evidence type="ECO:0000256" key="1">
    <source>
        <dbReference type="ARBA" id="ARBA00004613"/>
    </source>
</evidence>
<dbReference type="InterPro" id="IPR000734">
    <property type="entry name" value="TAG_lipase"/>
</dbReference>
<dbReference type="EMBL" id="FN653123">
    <property type="protein sequence ID" value="CBY19902.1"/>
    <property type="molecule type" value="Genomic_DNA"/>
</dbReference>
<evidence type="ECO:0000256" key="5">
    <source>
        <dbReference type="SAM" id="Phobius"/>
    </source>
</evidence>
<evidence type="ECO:0000256" key="6">
    <source>
        <dbReference type="SAM" id="SignalP"/>
    </source>
</evidence>
<dbReference type="Pfam" id="PF00151">
    <property type="entry name" value="Lipase"/>
    <property type="match status" value="2"/>
</dbReference>
<dbReference type="InParanoid" id="E4XRR1"/>